<dbReference type="Pfam" id="PF03235">
    <property type="entry name" value="GmrSD_N"/>
    <property type="match status" value="1"/>
</dbReference>
<accession>A0A448HID1</accession>
<sequence length="549" mass="60584">MDGSRALSTPQAYSIAALRTLVRSGRIRIPQFQRSFRWEHRDVISLIDSVLRGYPIGSLLLWQREAEADDLLIGALRLRAEARTDALWVVDGQQRITSLVNVVDPVAGANPPFAVGYSLKDREVVPLRSNSQALVIPLPDLFDFSRALAWLSDNPDASEHAAHIQEVAGRLNTASVPATVMEEADEEVLREVFDRINNRGRLLSSAEIFNAIHTRPAMGLTTSLIAAHIDDATSFGVLADKIIVQAILVRRHPDISREAKEIQAEFSDSWRTVTDFPEETEQEALEGAQSALIKAVRFLQQRCSVPHAALLSFRFQLLISTRFFALFPDPDQRNLELLSRWLWRTSAGADQLRISGSQADLRAMASCLVAGEESDSVQRLLARAKLPDSPRSPDLSVFRATRSDSKLILAAQWNRGPVDVRTGEPITVEQLREHLDGEMTPSAVVADLVPVAELEQGAPIAAAKVFAVVDQREVMAGLPELGDGALSSLLLNRDVVALMQDNRFIEAVEARARMLNSYLEDFIAARTAWDQEDTPPLTDYVVGDPEVGA</sequence>
<dbReference type="Proteomes" id="UP000266895">
    <property type="component" value="Chromosome"/>
</dbReference>
<dbReference type="AlphaFoldDB" id="A0A448HID1"/>
<organism evidence="2 3">
    <name type="scientific">Actinomyces howellii</name>
    <dbReference type="NCBI Taxonomy" id="52771"/>
    <lineage>
        <taxon>Bacteria</taxon>
        <taxon>Bacillati</taxon>
        <taxon>Actinomycetota</taxon>
        <taxon>Actinomycetes</taxon>
        <taxon>Actinomycetales</taxon>
        <taxon>Actinomycetaceae</taxon>
        <taxon>Actinomyces</taxon>
    </lineage>
</organism>
<gene>
    <name evidence="2" type="ORF">NCTC11636_01765</name>
</gene>
<evidence type="ECO:0000259" key="1">
    <source>
        <dbReference type="Pfam" id="PF03235"/>
    </source>
</evidence>
<dbReference type="KEGG" id="ahw:NCTC11636_01765"/>
<dbReference type="RefSeq" id="WP_126382790.1">
    <property type="nucleotide sequence ID" value="NZ_LR134350.1"/>
</dbReference>
<feature type="domain" description="GmrSD restriction endonucleases N-terminal" evidence="1">
    <location>
        <begin position="20"/>
        <end position="213"/>
    </location>
</feature>
<proteinExistence type="predicted"/>
<dbReference type="PANTHER" id="PTHR37292">
    <property type="entry name" value="VNG6097C"/>
    <property type="match status" value="1"/>
</dbReference>
<dbReference type="OrthoDB" id="9787127at2"/>
<dbReference type="EMBL" id="LR134350">
    <property type="protein sequence ID" value="VEG28876.1"/>
    <property type="molecule type" value="Genomic_DNA"/>
</dbReference>
<evidence type="ECO:0000313" key="3">
    <source>
        <dbReference type="Proteomes" id="UP000266895"/>
    </source>
</evidence>
<dbReference type="PANTHER" id="PTHR37292:SF2">
    <property type="entry name" value="DUF262 DOMAIN-CONTAINING PROTEIN"/>
    <property type="match status" value="1"/>
</dbReference>
<name>A0A448HID1_9ACTO</name>
<evidence type="ECO:0000313" key="2">
    <source>
        <dbReference type="EMBL" id="VEG28876.1"/>
    </source>
</evidence>
<dbReference type="InterPro" id="IPR004919">
    <property type="entry name" value="GmrSD_N"/>
</dbReference>
<reference evidence="2 3" key="1">
    <citation type="submission" date="2018-12" db="EMBL/GenBank/DDBJ databases">
        <authorList>
            <consortium name="Pathogen Informatics"/>
        </authorList>
    </citation>
    <scope>NUCLEOTIDE SEQUENCE [LARGE SCALE GENOMIC DNA]</scope>
    <source>
        <strain evidence="2 3">NCTC11636</strain>
    </source>
</reference>
<protein>
    <submittedName>
        <fullName evidence="2">Uncharacterized conserved protein</fullName>
    </submittedName>
</protein>
<keyword evidence="3" id="KW-1185">Reference proteome</keyword>